<feature type="transmembrane region" description="Helical" evidence="27">
    <location>
        <begin position="227"/>
        <end position="248"/>
    </location>
</feature>
<dbReference type="OrthoDB" id="29661at2759"/>
<dbReference type="PROSITE" id="PS01086">
    <property type="entry name" value="RIBUL_P_3_EPIMER_2"/>
    <property type="match status" value="1"/>
</dbReference>
<comment type="similarity">
    <text evidence="8">Belongs to the ribulose-phosphate 3-epimerase family.</text>
</comment>
<evidence type="ECO:0000256" key="15">
    <source>
        <dbReference type="ARBA" id="ARBA00022824"/>
    </source>
</evidence>
<reference evidence="28 29" key="1">
    <citation type="submission" date="2017-10" db="EMBL/GenBank/DDBJ databases">
        <title>A novel species of cold-tolerant Malassezia isolated from bats.</title>
        <authorList>
            <person name="Lorch J.M."/>
            <person name="Palmer J.M."/>
            <person name="Vanderwolf K.J."/>
            <person name="Schmidt K.Z."/>
            <person name="Verant M.L."/>
            <person name="Weller T.J."/>
            <person name="Blehert D.S."/>
        </authorList>
    </citation>
    <scope>NUCLEOTIDE SEQUENCE [LARGE SCALE GENOMIC DNA]</scope>
    <source>
        <strain evidence="28 29">NWHC:44797-103</strain>
    </source>
</reference>
<accession>A0A2N1JGA9</accession>
<dbReference type="InterPro" id="IPR007369">
    <property type="entry name" value="Peptidase_A22B_SPP"/>
</dbReference>
<gene>
    <name evidence="28" type="ORF">MVES_000489</name>
</gene>
<keyword evidence="19 27" id="KW-0472">Membrane</keyword>
<dbReference type="InterPro" id="IPR011060">
    <property type="entry name" value="RibuloseP-bd_barrel"/>
</dbReference>
<dbReference type="SUPFAM" id="SSF51366">
    <property type="entry name" value="Ribulose-phoshate binding barrel"/>
    <property type="match status" value="1"/>
</dbReference>
<keyword evidence="22" id="KW-0119">Carbohydrate metabolism</keyword>
<evidence type="ECO:0000256" key="2">
    <source>
        <dbReference type="ARBA" id="ARBA00001936"/>
    </source>
</evidence>
<evidence type="ECO:0000313" key="29">
    <source>
        <dbReference type="Proteomes" id="UP000232875"/>
    </source>
</evidence>
<dbReference type="SMART" id="SM00730">
    <property type="entry name" value="PSN"/>
    <property type="match status" value="1"/>
</dbReference>
<comment type="function">
    <text evidence="26">Catalyzes the reversible epimerization of D-ribulose 5-phosphate to D-xylulose 5-phosphate.</text>
</comment>
<evidence type="ECO:0000256" key="7">
    <source>
        <dbReference type="ARBA" id="ARBA00006859"/>
    </source>
</evidence>
<keyword evidence="20" id="KW-0464">Manganese</keyword>
<dbReference type="UniPathway" id="UPA00115">
    <property type="reaction ID" value="UER00411"/>
</dbReference>
<evidence type="ECO:0000256" key="10">
    <source>
        <dbReference type="ARBA" id="ARBA00013188"/>
    </source>
</evidence>
<dbReference type="Pfam" id="PF00834">
    <property type="entry name" value="Ribul_P_3_epim"/>
    <property type="match status" value="1"/>
</dbReference>
<evidence type="ECO:0000256" key="4">
    <source>
        <dbReference type="ARBA" id="ARBA00001954"/>
    </source>
</evidence>
<dbReference type="EMBL" id="KZ454987">
    <property type="protein sequence ID" value="PKI85580.1"/>
    <property type="molecule type" value="Genomic_DNA"/>
</dbReference>
<keyword evidence="14" id="KW-0378">Hydrolase</keyword>
<feature type="transmembrane region" description="Helical" evidence="27">
    <location>
        <begin position="281"/>
        <end position="300"/>
    </location>
</feature>
<evidence type="ECO:0000256" key="17">
    <source>
        <dbReference type="ARBA" id="ARBA00022989"/>
    </source>
</evidence>
<feature type="transmembrane region" description="Helical" evidence="27">
    <location>
        <begin position="312"/>
        <end position="336"/>
    </location>
</feature>
<dbReference type="PANTHER" id="PTHR12174:SF23">
    <property type="entry name" value="MINOR HISTOCOMPATIBILITY ANTIGEN H13"/>
    <property type="match status" value="1"/>
</dbReference>
<name>A0A2N1JGA9_9BASI</name>
<dbReference type="Proteomes" id="UP000232875">
    <property type="component" value="Unassembled WGS sequence"/>
</dbReference>
<evidence type="ECO:0000256" key="21">
    <source>
        <dbReference type="ARBA" id="ARBA00023235"/>
    </source>
</evidence>
<evidence type="ECO:0000256" key="22">
    <source>
        <dbReference type="ARBA" id="ARBA00023277"/>
    </source>
</evidence>
<comment type="catalytic activity">
    <reaction evidence="1">
        <text>D-ribulose 5-phosphate = D-xylulose 5-phosphate</text>
        <dbReference type="Rhea" id="RHEA:13677"/>
        <dbReference type="ChEBI" id="CHEBI:57737"/>
        <dbReference type="ChEBI" id="CHEBI:58121"/>
        <dbReference type="EC" id="5.1.3.1"/>
    </reaction>
</comment>
<dbReference type="GO" id="GO:0042500">
    <property type="term" value="F:aspartic endopeptidase activity, intramembrane cleaving"/>
    <property type="evidence" value="ECO:0007669"/>
    <property type="project" value="InterPro"/>
</dbReference>
<dbReference type="InterPro" id="IPR006639">
    <property type="entry name" value="Preselin/SPP"/>
</dbReference>
<dbReference type="GO" id="GO:0005975">
    <property type="term" value="P:carbohydrate metabolic process"/>
    <property type="evidence" value="ECO:0007669"/>
    <property type="project" value="InterPro"/>
</dbReference>
<dbReference type="GO" id="GO:0098554">
    <property type="term" value="C:cytoplasmic side of endoplasmic reticulum membrane"/>
    <property type="evidence" value="ECO:0007669"/>
    <property type="project" value="TreeGrafter"/>
</dbReference>
<proteinExistence type="inferred from homology"/>
<evidence type="ECO:0000313" key="28">
    <source>
        <dbReference type="EMBL" id="PKI85580.1"/>
    </source>
</evidence>
<evidence type="ECO:0000256" key="23">
    <source>
        <dbReference type="ARBA" id="ARBA00023285"/>
    </source>
</evidence>
<keyword evidence="17 27" id="KW-1133">Transmembrane helix</keyword>
<evidence type="ECO:0000256" key="25">
    <source>
        <dbReference type="ARBA" id="ARBA00030599"/>
    </source>
</evidence>
<dbReference type="Pfam" id="PF04258">
    <property type="entry name" value="Peptidase_A22B"/>
    <property type="match status" value="1"/>
</dbReference>
<dbReference type="FunFam" id="3.20.20.70:FF:000191">
    <property type="entry name" value="ribulose-phosphate 3-epimerase isoform X2"/>
    <property type="match status" value="1"/>
</dbReference>
<keyword evidence="21" id="KW-0413">Isomerase</keyword>
<evidence type="ECO:0000256" key="9">
    <source>
        <dbReference type="ARBA" id="ARBA00011738"/>
    </source>
</evidence>
<dbReference type="GO" id="GO:0006465">
    <property type="term" value="P:signal peptide processing"/>
    <property type="evidence" value="ECO:0007669"/>
    <property type="project" value="TreeGrafter"/>
</dbReference>
<comment type="cofactor">
    <cofactor evidence="3">
        <name>Zn(2+)</name>
        <dbReference type="ChEBI" id="CHEBI:29105"/>
    </cofactor>
</comment>
<evidence type="ECO:0000256" key="27">
    <source>
        <dbReference type="SAM" id="Phobius"/>
    </source>
</evidence>
<evidence type="ECO:0000256" key="8">
    <source>
        <dbReference type="ARBA" id="ARBA00009541"/>
    </source>
</evidence>
<feature type="transmembrane region" description="Helical" evidence="27">
    <location>
        <begin position="538"/>
        <end position="560"/>
    </location>
</feature>
<feature type="transmembrane region" description="Helical" evidence="27">
    <location>
        <begin position="378"/>
        <end position="396"/>
    </location>
</feature>
<dbReference type="GO" id="GO:0098553">
    <property type="term" value="C:lumenal side of endoplasmic reticulum membrane"/>
    <property type="evidence" value="ECO:0007669"/>
    <property type="project" value="TreeGrafter"/>
</dbReference>
<comment type="pathway">
    <text evidence="6">Carbohydrate degradation; pentose phosphate pathway; D-xylulose 5-phosphate from D-ribulose 5-phosphate (non-oxidative stage): step 1/1.</text>
</comment>
<dbReference type="STRING" id="2020962.A0A2N1JGA9"/>
<comment type="cofactor">
    <cofactor evidence="2">
        <name>Mn(2+)</name>
        <dbReference type="ChEBI" id="CHEBI:29035"/>
    </cofactor>
</comment>
<comment type="cofactor">
    <cofactor evidence="4">
        <name>Fe(2+)</name>
        <dbReference type="ChEBI" id="CHEBI:29033"/>
    </cofactor>
</comment>
<evidence type="ECO:0000256" key="11">
    <source>
        <dbReference type="ARBA" id="ARBA00013920"/>
    </source>
</evidence>
<evidence type="ECO:0000256" key="5">
    <source>
        <dbReference type="ARBA" id="ARBA00004477"/>
    </source>
</evidence>
<dbReference type="GO" id="GO:0033619">
    <property type="term" value="P:membrane protein proteolysis"/>
    <property type="evidence" value="ECO:0007669"/>
    <property type="project" value="TreeGrafter"/>
</dbReference>
<evidence type="ECO:0000256" key="13">
    <source>
        <dbReference type="ARBA" id="ARBA00022723"/>
    </source>
</evidence>
<keyword evidence="16" id="KW-0862">Zinc</keyword>
<evidence type="ECO:0000256" key="14">
    <source>
        <dbReference type="ARBA" id="ARBA00022801"/>
    </source>
</evidence>
<keyword evidence="23" id="KW-0170">Cobalt</keyword>
<evidence type="ECO:0000256" key="26">
    <source>
        <dbReference type="ARBA" id="ARBA00057323"/>
    </source>
</evidence>
<evidence type="ECO:0000256" key="16">
    <source>
        <dbReference type="ARBA" id="ARBA00022833"/>
    </source>
</evidence>
<dbReference type="CDD" id="cd00429">
    <property type="entry name" value="RPE"/>
    <property type="match status" value="1"/>
</dbReference>
<comment type="subunit">
    <text evidence="9">Homodimer.</text>
</comment>
<dbReference type="AlphaFoldDB" id="A0A2N1JGA9"/>
<protein>
    <recommendedName>
        <fullName evidence="11">Ribulose-phosphate 3-epimerase</fullName>
        <ecNumber evidence="10">5.1.3.1</ecNumber>
    </recommendedName>
    <alternativeName>
        <fullName evidence="25">Pentose-5-phosphate 3-epimerase</fullName>
    </alternativeName>
    <alternativeName>
        <fullName evidence="24">RPE</fullName>
    </alternativeName>
</protein>
<keyword evidence="29" id="KW-1185">Reference proteome</keyword>
<dbReference type="EC" id="5.1.3.1" evidence="10"/>
<dbReference type="Gene3D" id="3.20.20.70">
    <property type="entry name" value="Aldolase class I"/>
    <property type="match status" value="1"/>
</dbReference>
<evidence type="ECO:0000256" key="12">
    <source>
        <dbReference type="ARBA" id="ARBA00022692"/>
    </source>
</evidence>
<evidence type="ECO:0000256" key="20">
    <source>
        <dbReference type="ARBA" id="ARBA00023211"/>
    </source>
</evidence>
<dbReference type="PANTHER" id="PTHR12174">
    <property type="entry name" value="SIGNAL PEPTIDE PEPTIDASE"/>
    <property type="match status" value="1"/>
</dbReference>
<organism evidence="28 29">
    <name type="scientific">Malassezia vespertilionis</name>
    <dbReference type="NCBI Taxonomy" id="2020962"/>
    <lineage>
        <taxon>Eukaryota</taxon>
        <taxon>Fungi</taxon>
        <taxon>Dikarya</taxon>
        <taxon>Basidiomycota</taxon>
        <taxon>Ustilaginomycotina</taxon>
        <taxon>Malasseziomycetes</taxon>
        <taxon>Malasseziales</taxon>
        <taxon>Malasseziaceae</taxon>
        <taxon>Malassezia</taxon>
    </lineage>
</organism>
<evidence type="ECO:0000256" key="3">
    <source>
        <dbReference type="ARBA" id="ARBA00001947"/>
    </source>
</evidence>
<feature type="transmembrane region" description="Helical" evidence="27">
    <location>
        <begin position="566"/>
        <end position="584"/>
    </location>
</feature>
<dbReference type="GO" id="GO:0006098">
    <property type="term" value="P:pentose-phosphate shunt"/>
    <property type="evidence" value="ECO:0007669"/>
    <property type="project" value="UniProtKB-UniPathway"/>
</dbReference>
<comment type="similarity">
    <text evidence="7">Belongs to the peptidase A22B family.</text>
</comment>
<evidence type="ECO:0000256" key="6">
    <source>
        <dbReference type="ARBA" id="ARBA00005016"/>
    </source>
</evidence>
<dbReference type="GO" id="GO:0004750">
    <property type="term" value="F:D-ribulose-phosphate 3-epimerase activity"/>
    <property type="evidence" value="ECO:0007669"/>
    <property type="project" value="UniProtKB-EC"/>
</dbReference>
<evidence type="ECO:0000256" key="19">
    <source>
        <dbReference type="ARBA" id="ARBA00023136"/>
    </source>
</evidence>
<evidence type="ECO:0000256" key="1">
    <source>
        <dbReference type="ARBA" id="ARBA00001782"/>
    </source>
</evidence>
<dbReference type="PROSITE" id="PS01085">
    <property type="entry name" value="RIBUL_P_3_EPIMER_1"/>
    <property type="match status" value="1"/>
</dbReference>
<sequence length="610" mass="67753">MAHIKPSDYLALVFAQQRRQQVQRMLACGADWLHIDIMDGHFVPNIVMGAPILKCVHEQLPDAFMDCHMMVTHPQQRKVRISSKLTLGDPLETVRIIKASNMRASLAINPGTPADAIPKELADAVDMILIMTVWPGAGGQKFIKECMPKVAQLRAHYPDLDVEVDGGVGPNTIDACAHAGANVIVAGTAVFKDPNPESVITFLRERCEESQVRIRNEREQFLKGEKIAYTGILSIACACVYIGSFASLHTPISTRKLRVEADQDPNEDENQSELQSLSSDGAWAFPLIGSAVLFSLFLAFKYLNKELINLLIATYFTVIGLVTIPTALQHVIVFFYDRNFVKREKKKYLELKVDCNWVDKTKPEEAQEKNGIDTKADMYTFAMLAFSVVLLGTHLYTKLWVSANTIALCFALQGITLIGLDSFTTGFILLGGLFFYDIFWVFGSTHLVGTSVMVDVATKFDAPIKILFPKNVEEIATSLLEHGLTDLPKLKFALLGLGDIVIPGVFVALALHFDQKHASESTPGLFFTRYYYKFAKPYFTACFVAYVLGLVTTITVMHVFHAAQPALLYLSPACSLSVVLVAFVRGELKELFQFSDKTIEPFSGKVEKKE</sequence>
<dbReference type="InterPro" id="IPR000056">
    <property type="entry name" value="Ribul_P_3_epim-like"/>
</dbReference>
<dbReference type="GO" id="GO:0046872">
    <property type="term" value="F:metal ion binding"/>
    <property type="evidence" value="ECO:0007669"/>
    <property type="project" value="UniProtKB-KW"/>
</dbReference>
<comment type="subcellular location">
    <subcellularLocation>
        <location evidence="5">Endoplasmic reticulum membrane</location>
        <topology evidence="5">Multi-pass membrane protein</topology>
    </subcellularLocation>
</comment>
<keyword evidence="18" id="KW-0408">Iron</keyword>
<evidence type="ECO:0000256" key="24">
    <source>
        <dbReference type="ARBA" id="ARBA00029933"/>
    </source>
</evidence>
<dbReference type="InterPro" id="IPR013785">
    <property type="entry name" value="Aldolase_TIM"/>
</dbReference>
<feature type="transmembrane region" description="Helical" evidence="27">
    <location>
        <begin position="492"/>
        <end position="511"/>
    </location>
</feature>
<evidence type="ECO:0000256" key="18">
    <source>
        <dbReference type="ARBA" id="ARBA00023004"/>
    </source>
</evidence>
<keyword evidence="12 27" id="KW-0812">Transmembrane</keyword>
<keyword evidence="13" id="KW-0479">Metal-binding</keyword>
<keyword evidence="15" id="KW-0256">Endoplasmic reticulum</keyword>